<name>A0A3A3GR76_PANTH</name>
<gene>
    <name evidence="1" type="ORF">DQX05_02530</name>
</gene>
<sequence>MQTFPIQAGGIDAASIHISRESEGKVVLKSLYTYRDERIGKTDLPAILVKKDGKLMKPGGIRFDQADGKWAEQEIYQLDDSSARYHVRARLHDAGHEDRR</sequence>
<protein>
    <submittedName>
        <fullName evidence="1">Uncharacterized protein</fullName>
    </submittedName>
</protein>
<comment type="caution">
    <text evidence="1">The sequence shown here is derived from an EMBL/GenBank/DDBJ whole genome shotgun (WGS) entry which is preliminary data.</text>
</comment>
<dbReference type="AlphaFoldDB" id="A0A3A3GR76"/>
<proteinExistence type="predicted"/>
<dbReference type="Proteomes" id="UP000266177">
    <property type="component" value="Unassembled WGS sequence"/>
</dbReference>
<organism evidence="1 2">
    <name type="scientific">Paenibacillus thiaminolyticus</name>
    <name type="common">Bacillus thiaminolyticus</name>
    <dbReference type="NCBI Taxonomy" id="49283"/>
    <lineage>
        <taxon>Bacteria</taxon>
        <taxon>Bacillati</taxon>
        <taxon>Bacillota</taxon>
        <taxon>Bacilli</taxon>
        <taxon>Bacillales</taxon>
        <taxon>Paenibacillaceae</taxon>
        <taxon>Paenibacillus</taxon>
    </lineage>
</organism>
<accession>A0A3A3GR76</accession>
<reference evidence="1 2" key="1">
    <citation type="submission" date="2018-09" db="EMBL/GenBank/DDBJ databases">
        <title>Paenibacillus SK2017-BO5.</title>
        <authorList>
            <person name="Piskunova J.V."/>
            <person name="Dubiley S.A."/>
            <person name="Severinov K.V."/>
        </authorList>
    </citation>
    <scope>NUCLEOTIDE SEQUENCE [LARGE SCALE GENOMIC DNA]</scope>
    <source>
        <strain evidence="1 2">BO5</strain>
    </source>
</reference>
<evidence type="ECO:0000313" key="1">
    <source>
        <dbReference type="EMBL" id="RJG26912.1"/>
    </source>
</evidence>
<dbReference type="EMBL" id="QYZD01000001">
    <property type="protein sequence ID" value="RJG26912.1"/>
    <property type="molecule type" value="Genomic_DNA"/>
</dbReference>
<evidence type="ECO:0000313" key="2">
    <source>
        <dbReference type="Proteomes" id="UP000266177"/>
    </source>
</evidence>